<name>A0AA48LZ18_9ZZZZ</name>
<accession>A0AA48LZ18</accession>
<sequence length="123" mass="13093">MLPTTPKPRAIPDARLATLAAAAPLIIAAEQRRAAEWRALIEAEWSGPLMKLTAGAYFITTGGAPIDPEDDALEVGAARLLALVLAGLLELFGRRGGIGEMVAIPSRRHAWHASCHRHACPVE</sequence>
<dbReference type="EMBL" id="OY288114">
    <property type="protein sequence ID" value="CAJ0860363.1"/>
    <property type="molecule type" value="Genomic_DNA"/>
</dbReference>
<protein>
    <submittedName>
        <fullName evidence="1">Uncharacterized protein</fullName>
    </submittedName>
</protein>
<evidence type="ECO:0000313" key="1">
    <source>
        <dbReference type="EMBL" id="CAJ0860363.1"/>
    </source>
</evidence>
<proteinExistence type="predicted"/>
<dbReference type="AlphaFoldDB" id="A0AA48LZ18"/>
<gene>
    <name evidence="1" type="ORF">AMST5_01295</name>
</gene>
<organism evidence="1">
    <name type="scientific">freshwater sediment metagenome</name>
    <dbReference type="NCBI Taxonomy" id="556182"/>
    <lineage>
        <taxon>unclassified sequences</taxon>
        <taxon>metagenomes</taxon>
        <taxon>ecological metagenomes</taxon>
    </lineage>
</organism>
<reference evidence="1" key="1">
    <citation type="submission" date="2023-07" db="EMBL/GenBank/DDBJ databases">
        <authorList>
            <person name="Pelsma A.J. K."/>
        </authorList>
    </citation>
    <scope>NUCLEOTIDE SEQUENCE</scope>
</reference>